<dbReference type="PANTHER" id="PTHR31378:SF29">
    <property type="entry name" value="EGF-LIKE DOMAIN-CONTAINING PROTEIN-RELATED"/>
    <property type="match status" value="1"/>
</dbReference>
<dbReference type="InterPro" id="IPR055462">
    <property type="entry name" value="DUF7034"/>
</dbReference>
<protein>
    <recommendedName>
        <fullName evidence="1">DUF7034 domain-containing protein</fullName>
    </recommendedName>
</protein>
<evidence type="ECO:0000313" key="2">
    <source>
        <dbReference type="EMBL" id="KAF2068364.1"/>
    </source>
</evidence>
<gene>
    <name evidence="2" type="ORF">CYY_010311</name>
</gene>
<proteinExistence type="predicted"/>
<sequence length="324" mass="35101">IFGSYPNPIFDSSKNTPVTFTCSDTRETVAPVLTSFNIITPSPVDITAAQREVVVEFAVTETGSGIEPSRTPTVYATEAGFRSVSAKSELIGAGLYRATVKLPYGFGTASSIYFSVYGLIDNHLNFNGYSTADLQTMGFGYFIETLKTFTPLINGGEHKIDDEGTTTISGFNLGNIAAGDVVKVEYTLGSLTGFISAVPTVSSNTLISFVRPTTFSQFKVRVTKNGLVSNVFVITPIKPSVEVPAIDPNVQKILMILQLIEQPLLIQSNKLVMVVKLITELQIKTDITQLEIILNNLKARPTPELQAILQLRAILLQELALATI</sequence>
<comment type="caution">
    <text evidence="2">The sequence shown here is derived from an EMBL/GenBank/DDBJ whole genome shotgun (WGS) entry which is preliminary data.</text>
</comment>
<dbReference type="PANTHER" id="PTHR31378">
    <property type="entry name" value="EGF-LIKE DOMAIN-CONTAINING PROTEIN-RELATED-RELATED"/>
    <property type="match status" value="1"/>
</dbReference>
<keyword evidence="3" id="KW-1185">Reference proteome</keyword>
<dbReference type="Pfam" id="PF23033">
    <property type="entry name" value="DUF7034"/>
    <property type="match status" value="1"/>
</dbReference>
<name>A0A8J4PJR2_9MYCE</name>
<reference evidence="2" key="1">
    <citation type="submission" date="2020-01" db="EMBL/GenBank/DDBJ databases">
        <title>Development of genomics and gene disruption for Polysphondylium violaceum indicates a role for the polyketide synthase stlB in stalk morphogenesis.</title>
        <authorList>
            <person name="Narita B."/>
            <person name="Kawabe Y."/>
            <person name="Kin K."/>
            <person name="Saito T."/>
            <person name="Gibbs R."/>
            <person name="Kuspa A."/>
            <person name="Muzny D."/>
            <person name="Queller D."/>
            <person name="Richards S."/>
            <person name="Strassman J."/>
            <person name="Sucgang R."/>
            <person name="Worley K."/>
            <person name="Schaap P."/>
        </authorList>
    </citation>
    <scope>NUCLEOTIDE SEQUENCE</scope>
    <source>
        <strain evidence="2">QSvi11</strain>
    </source>
</reference>
<feature type="non-terminal residue" evidence="2">
    <location>
        <position position="1"/>
    </location>
</feature>
<dbReference type="Proteomes" id="UP000695562">
    <property type="component" value="Unassembled WGS sequence"/>
</dbReference>
<organism evidence="2 3">
    <name type="scientific">Polysphondylium violaceum</name>
    <dbReference type="NCBI Taxonomy" id="133409"/>
    <lineage>
        <taxon>Eukaryota</taxon>
        <taxon>Amoebozoa</taxon>
        <taxon>Evosea</taxon>
        <taxon>Eumycetozoa</taxon>
        <taxon>Dictyostelia</taxon>
        <taxon>Dictyosteliales</taxon>
        <taxon>Dictyosteliaceae</taxon>
        <taxon>Polysphondylium</taxon>
    </lineage>
</organism>
<feature type="domain" description="DUF7034" evidence="1">
    <location>
        <begin position="31"/>
        <end position="146"/>
    </location>
</feature>
<dbReference type="AlphaFoldDB" id="A0A8J4PJR2"/>
<evidence type="ECO:0000313" key="3">
    <source>
        <dbReference type="Proteomes" id="UP000695562"/>
    </source>
</evidence>
<dbReference type="EMBL" id="AJWJ01001032">
    <property type="protein sequence ID" value="KAF2068364.1"/>
    <property type="molecule type" value="Genomic_DNA"/>
</dbReference>
<accession>A0A8J4PJR2</accession>
<evidence type="ECO:0000259" key="1">
    <source>
        <dbReference type="Pfam" id="PF23033"/>
    </source>
</evidence>